<keyword evidence="5" id="KW-0067">ATP-binding</keyword>
<dbReference type="Pfam" id="PF02734">
    <property type="entry name" value="Dak2"/>
    <property type="match status" value="1"/>
</dbReference>
<dbReference type="SMART" id="SM01120">
    <property type="entry name" value="Dak2"/>
    <property type="match status" value="1"/>
</dbReference>
<dbReference type="PROSITE" id="PS51480">
    <property type="entry name" value="DHAL"/>
    <property type="match status" value="1"/>
</dbReference>
<keyword evidence="4" id="KW-0418">Kinase</keyword>
<accession>A0A0G4FKX8</accession>
<proteinExistence type="inferred from homology"/>
<dbReference type="InterPro" id="IPR050861">
    <property type="entry name" value="Dihydroxyacetone_Kinase"/>
</dbReference>
<dbReference type="PANTHER" id="PTHR28629:SF4">
    <property type="entry name" value="TRIOKINASE_FMN CYCLASE"/>
    <property type="match status" value="1"/>
</dbReference>
<dbReference type="AlphaFoldDB" id="A0A0G4FKX8"/>
<dbReference type="Gene3D" id="3.40.50.10440">
    <property type="entry name" value="Dihydroxyacetone kinase, domain 1"/>
    <property type="match status" value="1"/>
</dbReference>
<dbReference type="InterPro" id="IPR004007">
    <property type="entry name" value="DhaL_dom"/>
</dbReference>
<evidence type="ECO:0000256" key="4">
    <source>
        <dbReference type="ARBA" id="ARBA00022777"/>
    </source>
</evidence>
<keyword evidence="3" id="KW-0547">Nucleotide-binding</keyword>
<evidence type="ECO:0000256" key="5">
    <source>
        <dbReference type="ARBA" id="ARBA00022840"/>
    </source>
</evidence>
<dbReference type="SUPFAM" id="SSF101473">
    <property type="entry name" value="DhaL-like"/>
    <property type="match status" value="1"/>
</dbReference>
<dbReference type="Pfam" id="PF02733">
    <property type="entry name" value="Dak1"/>
    <property type="match status" value="1"/>
</dbReference>
<dbReference type="PANTHER" id="PTHR28629">
    <property type="entry name" value="TRIOKINASE/FMN CYCLASE"/>
    <property type="match status" value="1"/>
</dbReference>
<comment type="similarity">
    <text evidence="1">Belongs to the dihydroxyacetone kinase (DAK) family.</text>
</comment>
<dbReference type="InterPro" id="IPR004006">
    <property type="entry name" value="DhaK_dom"/>
</dbReference>
<dbReference type="GO" id="GO:0005524">
    <property type="term" value="F:ATP binding"/>
    <property type="evidence" value="ECO:0007669"/>
    <property type="project" value="UniProtKB-KW"/>
</dbReference>
<dbReference type="FunFam" id="3.40.50.10440:FF:000001">
    <property type="entry name" value="Dihydroxyacetone kinase, DhaK subunit"/>
    <property type="match status" value="1"/>
</dbReference>
<name>A0A0G4FKX8_9ALVE</name>
<dbReference type="GO" id="GO:0005829">
    <property type="term" value="C:cytosol"/>
    <property type="evidence" value="ECO:0007669"/>
    <property type="project" value="TreeGrafter"/>
</dbReference>
<dbReference type="VEuPathDB" id="CryptoDB:Cvel_17547"/>
<dbReference type="EMBL" id="CDMZ01000450">
    <property type="protein sequence ID" value="CEM14626.1"/>
    <property type="molecule type" value="Genomic_DNA"/>
</dbReference>
<dbReference type="PROSITE" id="PS51481">
    <property type="entry name" value="DHAK"/>
    <property type="match status" value="1"/>
</dbReference>
<dbReference type="GO" id="GO:0004371">
    <property type="term" value="F:glycerone kinase activity"/>
    <property type="evidence" value="ECO:0007669"/>
    <property type="project" value="InterPro"/>
</dbReference>
<dbReference type="GO" id="GO:0019563">
    <property type="term" value="P:glycerol catabolic process"/>
    <property type="evidence" value="ECO:0007669"/>
    <property type="project" value="TreeGrafter"/>
</dbReference>
<sequence length="630" mass="64986">MSQDSKNTDGMQTCMVVPDDPSQSALEMISRLPDVTNDVVVMKDVKVAMRADFEEYKKGKVALISGGGSGHEPAHAGYVGKGMLTAAVAGNCFASPSVSAILTAILTVSGPAGCLLIVKSYTGDRFNFNFAAAKAQARGIPCKVVTVADDVALPCPKGSSGILQRRGLAGTLFLHKILGSLAEGGADLDTIEKEAQKIAAQIGTIGVSFAPVLVPGNEAGPAFAKRLEAEVIELGMGIHGESGARRIPRSQLRCTAGSSGDHCLDMSRLVDVMLREGLFNDNEGFRYLSQRKKGQRCVLLTNNLGGTSNLEMTLIAGEAAEQLEKKYGLLVTRTVTGSLMTSLNMPGFSLSLLLLEDGATGDAWVESLDAPSAAAAWPGTGRRASGEGLVSIPPDVQEVLKPFSEPPLTAEEKQSEGVKRAERLLRAACGVLIAKESEISAMDAVCGDGDCGIGLKRGAETVLAGLEEGSLPLRSGGLDTAFWSEVGRRFNEGCEGSSGVLYGIFLEKIGERLAAAAAAGGDAKAVASAVKAAVSGLEAVCLASKGSRTMMDALIPSAAALEEAVKGGAGGRDALMAAAEAAAKGCESTKELRPAAGRSAYIPFDQVRGTADPGAYAVSLWVAALASAFD</sequence>
<keyword evidence="2" id="KW-0808">Transferase</keyword>
<evidence type="ECO:0008006" key="9">
    <source>
        <dbReference type="Google" id="ProtNLM"/>
    </source>
</evidence>
<organism evidence="8">
    <name type="scientific">Chromera velia CCMP2878</name>
    <dbReference type="NCBI Taxonomy" id="1169474"/>
    <lineage>
        <taxon>Eukaryota</taxon>
        <taxon>Sar</taxon>
        <taxon>Alveolata</taxon>
        <taxon>Colpodellida</taxon>
        <taxon>Chromeraceae</taxon>
        <taxon>Chromera</taxon>
    </lineage>
</organism>
<evidence type="ECO:0000313" key="8">
    <source>
        <dbReference type="EMBL" id="CEM14626.1"/>
    </source>
</evidence>
<dbReference type="SUPFAM" id="SSF82549">
    <property type="entry name" value="DAK1/DegV-like"/>
    <property type="match status" value="1"/>
</dbReference>
<evidence type="ECO:0000259" key="7">
    <source>
        <dbReference type="PROSITE" id="PS51481"/>
    </source>
</evidence>
<evidence type="ECO:0000259" key="6">
    <source>
        <dbReference type="PROSITE" id="PS51480"/>
    </source>
</evidence>
<feature type="domain" description="DhaK" evidence="7">
    <location>
        <begin position="20"/>
        <end position="377"/>
    </location>
</feature>
<dbReference type="InterPro" id="IPR036117">
    <property type="entry name" value="DhaL_dom_sf"/>
</dbReference>
<evidence type="ECO:0000256" key="1">
    <source>
        <dbReference type="ARBA" id="ARBA00008757"/>
    </source>
</evidence>
<protein>
    <recommendedName>
        <fullName evidence="9">DhaK domain-containing protein</fullName>
    </recommendedName>
</protein>
<dbReference type="FunFam" id="3.30.1180.20:FF:000001">
    <property type="entry name" value="Dihydroxyacetone kinase 1"/>
    <property type="match status" value="1"/>
</dbReference>
<feature type="domain" description="DhaL" evidence="6">
    <location>
        <begin position="419"/>
        <end position="627"/>
    </location>
</feature>
<evidence type="ECO:0000256" key="3">
    <source>
        <dbReference type="ARBA" id="ARBA00022741"/>
    </source>
</evidence>
<reference evidence="8" key="1">
    <citation type="submission" date="2014-11" db="EMBL/GenBank/DDBJ databases">
        <authorList>
            <person name="Otto D Thomas"/>
            <person name="Naeem Raeece"/>
        </authorList>
    </citation>
    <scope>NUCLEOTIDE SEQUENCE</scope>
</reference>
<dbReference type="Gene3D" id="1.25.40.340">
    <property type="match status" value="1"/>
</dbReference>
<evidence type="ECO:0000256" key="2">
    <source>
        <dbReference type="ARBA" id="ARBA00022679"/>
    </source>
</evidence>
<gene>
    <name evidence="8" type="ORF">Cvel_17547</name>
</gene>
<dbReference type="FunFam" id="1.25.40.340:FF:000002">
    <property type="entry name" value="Dihydroxyacetone kinase, L subunit"/>
    <property type="match status" value="1"/>
</dbReference>
<dbReference type="Gene3D" id="3.30.1180.20">
    <property type="entry name" value="Dihydroxyacetone kinase, domain 2"/>
    <property type="match status" value="1"/>
</dbReference>